<name>A0A2V4B0T8_9PSEU</name>
<reference evidence="1 2" key="1">
    <citation type="submission" date="2016-07" db="EMBL/GenBank/DDBJ databases">
        <title>Draft genome sequence of Prauserella muralis DSM 45305, isolated from a mould-covered wall in an indoor environment.</title>
        <authorList>
            <person name="Ruckert C."/>
            <person name="Albersmeier A."/>
            <person name="Jiang C.-L."/>
            <person name="Jiang Y."/>
            <person name="Kalinowski J."/>
            <person name="Schneider O."/>
            <person name="Winkler A."/>
            <person name="Zotchev S.B."/>
        </authorList>
    </citation>
    <scope>NUCLEOTIDE SEQUENCE [LARGE SCALE GENOMIC DNA]</scope>
    <source>
        <strain evidence="1 2">DSM 45305</strain>
    </source>
</reference>
<evidence type="ECO:0000313" key="2">
    <source>
        <dbReference type="Proteomes" id="UP000249915"/>
    </source>
</evidence>
<proteinExistence type="predicted"/>
<dbReference type="Pfam" id="PF09957">
    <property type="entry name" value="VapB_antitoxin"/>
    <property type="match status" value="1"/>
</dbReference>
<organism evidence="1 2">
    <name type="scientific">Prauserella muralis</name>
    <dbReference type="NCBI Taxonomy" id="588067"/>
    <lineage>
        <taxon>Bacteria</taxon>
        <taxon>Bacillati</taxon>
        <taxon>Actinomycetota</taxon>
        <taxon>Actinomycetes</taxon>
        <taxon>Pseudonocardiales</taxon>
        <taxon>Pseudonocardiaceae</taxon>
        <taxon>Prauserella</taxon>
    </lineage>
</organism>
<gene>
    <name evidence="1" type="ORF">BAY60_16085</name>
</gene>
<dbReference type="AlphaFoldDB" id="A0A2V4B0T8"/>
<keyword evidence="2" id="KW-1185">Reference proteome</keyword>
<dbReference type="InterPro" id="IPR019239">
    <property type="entry name" value="VapB_antitoxin"/>
</dbReference>
<dbReference type="EMBL" id="MASW01000002">
    <property type="protein sequence ID" value="PXY27880.1"/>
    <property type="molecule type" value="Genomic_DNA"/>
</dbReference>
<dbReference type="OrthoDB" id="7376298at2"/>
<accession>A0A2V4B0T8</accession>
<dbReference type="Proteomes" id="UP000249915">
    <property type="component" value="Unassembled WGS sequence"/>
</dbReference>
<evidence type="ECO:0000313" key="1">
    <source>
        <dbReference type="EMBL" id="PXY27880.1"/>
    </source>
</evidence>
<comment type="caution">
    <text evidence="1">The sequence shown here is derived from an EMBL/GenBank/DDBJ whole genome shotgun (WGS) entry which is preliminary data.</text>
</comment>
<sequence>MVSHMKTTVNLPDELLREAQEVARRERTTLRELIETGLRTVVQQRASDTPFTLEDASVDGQGLQPEFRGARWEDIRDTIYSHPA</sequence>
<protein>
    <submittedName>
        <fullName evidence="1">Uncharacterized protein</fullName>
    </submittedName>
</protein>